<feature type="transmembrane region" description="Helical" evidence="6">
    <location>
        <begin position="257"/>
        <end position="277"/>
    </location>
</feature>
<organism evidence="8 9">
    <name type="scientific">Saitozyma podzolica</name>
    <dbReference type="NCBI Taxonomy" id="1890683"/>
    <lineage>
        <taxon>Eukaryota</taxon>
        <taxon>Fungi</taxon>
        <taxon>Dikarya</taxon>
        <taxon>Basidiomycota</taxon>
        <taxon>Agaricomycotina</taxon>
        <taxon>Tremellomycetes</taxon>
        <taxon>Tremellales</taxon>
        <taxon>Trimorphomycetaceae</taxon>
        <taxon>Saitozyma</taxon>
    </lineage>
</organism>
<dbReference type="PROSITE" id="PS50850">
    <property type="entry name" value="MFS"/>
    <property type="match status" value="1"/>
</dbReference>
<feature type="compositionally biased region" description="Low complexity" evidence="5">
    <location>
        <begin position="55"/>
        <end position="70"/>
    </location>
</feature>
<keyword evidence="9" id="KW-1185">Reference proteome</keyword>
<dbReference type="GO" id="GO:0005886">
    <property type="term" value="C:plasma membrane"/>
    <property type="evidence" value="ECO:0007669"/>
    <property type="project" value="TreeGrafter"/>
</dbReference>
<feature type="transmembrane region" description="Helical" evidence="6">
    <location>
        <begin position="364"/>
        <end position="383"/>
    </location>
</feature>
<gene>
    <name evidence="8" type="ORF">EHS25_001103</name>
</gene>
<comment type="subcellular location">
    <subcellularLocation>
        <location evidence="1">Membrane</location>
        <topology evidence="1">Multi-pass membrane protein</topology>
    </subcellularLocation>
</comment>
<feature type="transmembrane region" description="Helical" evidence="6">
    <location>
        <begin position="404"/>
        <end position="423"/>
    </location>
</feature>
<dbReference type="InterPro" id="IPR011701">
    <property type="entry name" value="MFS"/>
</dbReference>
<feature type="transmembrane region" description="Helical" evidence="6">
    <location>
        <begin position="597"/>
        <end position="619"/>
    </location>
</feature>
<comment type="caution">
    <text evidence="8">The sequence shown here is derived from an EMBL/GenBank/DDBJ whole genome shotgun (WGS) entry which is preliminary data.</text>
</comment>
<evidence type="ECO:0000256" key="6">
    <source>
        <dbReference type="SAM" id="Phobius"/>
    </source>
</evidence>
<keyword evidence="4 6" id="KW-0472">Membrane</keyword>
<evidence type="ECO:0000256" key="2">
    <source>
        <dbReference type="ARBA" id="ARBA00022692"/>
    </source>
</evidence>
<reference evidence="8 9" key="1">
    <citation type="submission" date="2018-11" db="EMBL/GenBank/DDBJ databases">
        <title>Genome sequence of Saitozyma podzolica DSM 27192.</title>
        <authorList>
            <person name="Aliyu H."/>
            <person name="Gorte O."/>
            <person name="Ochsenreither K."/>
        </authorList>
    </citation>
    <scope>NUCLEOTIDE SEQUENCE [LARGE SCALE GENOMIC DNA]</scope>
    <source>
        <strain evidence="8 9">DSM 27192</strain>
    </source>
</reference>
<evidence type="ECO:0000256" key="3">
    <source>
        <dbReference type="ARBA" id="ARBA00022989"/>
    </source>
</evidence>
<feature type="domain" description="Major facilitator superfamily (MFS) profile" evidence="7">
    <location>
        <begin position="134"/>
        <end position="628"/>
    </location>
</feature>
<feature type="transmembrane region" description="Helical" evidence="6">
    <location>
        <begin position="289"/>
        <end position="309"/>
    </location>
</feature>
<evidence type="ECO:0000313" key="8">
    <source>
        <dbReference type="EMBL" id="RSH90498.1"/>
    </source>
</evidence>
<dbReference type="STRING" id="1890683.A0A427YHE1"/>
<dbReference type="Gene3D" id="1.20.1250.20">
    <property type="entry name" value="MFS general substrate transporter like domains"/>
    <property type="match status" value="1"/>
</dbReference>
<name>A0A427YHE1_9TREE</name>
<dbReference type="Proteomes" id="UP000279259">
    <property type="component" value="Unassembled WGS sequence"/>
</dbReference>
<dbReference type="GO" id="GO:0022857">
    <property type="term" value="F:transmembrane transporter activity"/>
    <property type="evidence" value="ECO:0007669"/>
    <property type="project" value="InterPro"/>
</dbReference>
<evidence type="ECO:0000256" key="1">
    <source>
        <dbReference type="ARBA" id="ARBA00004141"/>
    </source>
</evidence>
<dbReference type="InterPro" id="IPR036259">
    <property type="entry name" value="MFS_trans_sf"/>
</dbReference>
<dbReference type="Gene3D" id="1.20.1720.10">
    <property type="entry name" value="Multidrug resistance protein D"/>
    <property type="match status" value="1"/>
</dbReference>
<proteinExistence type="predicted"/>
<feature type="transmembrane region" description="Helical" evidence="6">
    <location>
        <begin position="468"/>
        <end position="486"/>
    </location>
</feature>
<feature type="transmembrane region" description="Helical" evidence="6">
    <location>
        <begin position="224"/>
        <end position="245"/>
    </location>
</feature>
<accession>A0A427YHE1</accession>
<dbReference type="AlphaFoldDB" id="A0A427YHE1"/>
<evidence type="ECO:0000313" key="9">
    <source>
        <dbReference type="Proteomes" id="UP000279259"/>
    </source>
</evidence>
<evidence type="ECO:0000256" key="4">
    <source>
        <dbReference type="ARBA" id="ARBA00023136"/>
    </source>
</evidence>
<feature type="transmembrane region" description="Helical" evidence="6">
    <location>
        <begin position="168"/>
        <end position="186"/>
    </location>
</feature>
<dbReference type="SUPFAM" id="SSF103473">
    <property type="entry name" value="MFS general substrate transporter"/>
    <property type="match status" value="1"/>
</dbReference>
<keyword evidence="2 6" id="KW-0812">Transmembrane</keyword>
<feature type="transmembrane region" description="Helical" evidence="6">
    <location>
        <begin position="498"/>
        <end position="517"/>
    </location>
</feature>
<sequence>MSNPDQGVLHRLERDVEEGLASEAVQVTVAPPIESQIEAADSSTNLPSTPKRVNAPSTAAPSTTATATASREPTIRDKATPSPPMQSKELPGGSPELATLALGHAESQVGSKEATPETNDANSGLLTGARLFLVFLALMLAVFMFALDQSIVATAIPVLVSDFDAFDQVSWVITAYFLTQCGLILLAGQLLTIVKAKWVLLGAIFWFELGSLICAVAKNMNILIFGRAVQGIGASGMFVSILAVISIITTLQQRPGFMAAFGFVFVISSVVGPLLGGAFTEHVTWRWCFWINLPFGAIAAVAVVFLLPASEPRHEGGAEAEAPKTTVQKLLSMDWIGSALVMLLVTCLLLALQWGGNQYAWGNWRIILLFILGGLLVPVFGFWEYKRDKKALIPLSLLKNRTQIACAGAMFFFMMAMLGGTYQLPLFYQAGRGRTPVNSGVDILPFMLSVCIAIFISGGFVTGVGRYWPLFVVGPPISAVGFGLLFTIDQNTANAKLIGYQILAGFGIGLSFQNALIAIQAEYHDRPHLIPQATGVVSFAQLTGAAIGIGIVNTVQSVFLNKELKQLAPNAPFDLVRSSPTVIPTLPEAERQPVTDAYIIAITESFIPIIVAMGLSWIISMCIKNHNMKTRGGAGGAMAA</sequence>
<dbReference type="CDD" id="cd17502">
    <property type="entry name" value="MFS_Azr1_MDR_like"/>
    <property type="match status" value="1"/>
</dbReference>
<feature type="region of interest" description="Disordered" evidence="5">
    <location>
        <begin position="32"/>
        <end position="96"/>
    </location>
</feature>
<protein>
    <recommendedName>
        <fullName evidence="7">Major facilitator superfamily (MFS) profile domain-containing protein</fullName>
    </recommendedName>
</protein>
<dbReference type="EMBL" id="RSCD01000010">
    <property type="protein sequence ID" value="RSH90498.1"/>
    <property type="molecule type" value="Genomic_DNA"/>
</dbReference>
<dbReference type="OrthoDB" id="10021397at2759"/>
<feature type="transmembrane region" description="Helical" evidence="6">
    <location>
        <begin position="529"/>
        <end position="552"/>
    </location>
</feature>
<dbReference type="PANTHER" id="PTHR23501">
    <property type="entry name" value="MAJOR FACILITATOR SUPERFAMILY"/>
    <property type="match status" value="1"/>
</dbReference>
<keyword evidence="3 6" id="KW-1133">Transmembrane helix</keyword>
<feature type="transmembrane region" description="Helical" evidence="6">
    <location>
        <begin position="198"/>
        <end position="218"/>
    </location>
</feature>
<dbReference type="InterPro" id="IPR020846">
    <property type="entry name" value="MFS_dom"/>
</dbReference>
<evidence type="ECO:0000256" key="5">
    <source>
        <dbReference type="SAM" id="MobiDB-lite"/>
    </source>
</evidence>
<dbReference type="Pfam" id="PF07690">
    <property type="entry name" value="MFS_1"/>
    <property type="match status" value="1"/>
</dbReference>
<feature type="transmembrane region" description="Helical" evidence="6">
    <location>
        <begin position="443"/>
        <end position="461"/>
    </location>
</feature>
<feature type="transmembrane region" description="Helical" evidence="6">
    <location>
        <begin position="330"/>
        <end position="352"/>
    </location>
</feature>
<dbReference type="PANTHER" id="PTHR23501:SF198">
    <property type="entry name" value="AZOLE RESISTANCE PROTEIN 1-RELATED"/>
    <property type="match status" value="1"/>
</dbReference>
<feature type="transmembrane region" description="Helical" evidence="6">
    <location>
        <begin position="131"/>
        <end position="156"/>
    </location>
</feature>
<evidence type="ECO:0000259" key="7">
    <source>
        <dbReference type="PROSITE" id="PS50850"/>
    </source>
</evidence>